<feature type="coiled-coil region" evidence="1">
    <location>
        <begin position="805"/>
        <end position="892"/>
    </location>
</feature>
<keyword evidence="3" id="KW-1133">Transmembrane helix</keyword>
<feature type="coiled-coil region" evidence="1">
    <location>
        <begin position="619"/>
        <end position="667"/>
    </location>
</feature>
<feature type="coiled-coil region" evidence="1">
    <location>
        <begin position="742"/>
        <end position="769"/>
    </location>
</feature>
<feature type="coiled-coil region" evidence="1">
    <location>
        <begin position="1269"/>
        <end position="1310"/>
    </location>
</feature>
<evidence type="ECO:0000313" key="4">
    <source>
        <dbReference type="Proteomes" id="UP000504635"/>
    </source>
</evidence>
<feature type="compositionally biased region" description="Basic and acidic residues" evidence="2">
    <location>
        <begin position="1524"/>
        <end position="1540"/>
    </location>
</feature>
<evidence type="ECO:0000313" key="5">
    <source>
        <dbReference type="RefSeq" id="XP_030747645.1"/>
    </source>
</evidence>
<proteinExistence type="predicted"/>
<feature type="coiled-coil region" evidence="1">
    <location>
        <begin position="498"/>
        <end position="589"/>
    </location>
</feature>
<evidence type="ECO:0000256" key="2">
    <source>
        <dbReference type="SAM" id="MobiDB-lite"/>
    </source>
</evidence>
<dbReference type="OrthoDB" id="10062605at2759"/>
<protein>
    <submittedName>
        <fullName evidence="5">Myosin-11-like isoform X1</fullName>
    </submittedName>
</protein>
<sequence>MENIKDDDEEHASEEGSIDVATVFRNIYCSCDIDGTDSVPVSRLIEFIHPFMIEDLNALEELKKSLDPENKDIVVTSERFYDVINQWSRKIAAGSPPDDFYPSNPIIAIDDTQLPYTHSTPRTSLGDKLLKCKDLLNLSNMSGYSLSTSRLDTTNHTDIEKTALEEEVKRLERQLLKLTNELTITKQQLTASEEQNDVLQQNFDRLNKKLHCEQQINEDLQKEIDRKNSEELKEEVNTLKETIDTLKKNLLQSEKDNLYFKSQISEVEEEKAELEKNNGILTKQNQECLREIANVRANLESKEEQVSVIQKVYDELNEQYAEQRDTIDQLKQRIEILSENKVTLEKVLKNKLSISGSLSSGLGNSNISNAPPSSVTSPYENCGCPCHSPSNVHHQCGSQVKSSAIRKMVLLKNTTTPFSPSSPDETSPVFSTNGFDKDRHESSEEDLNWKLVSSNISGDDGAEQNGNSESLQLEIRKADVRLSHYNSNSSMVENYDLVSTLKDEVITLKEELEDLQTERTDLIKELEELKNNNKDLRERNFVLINDVETSQTEITYLKENAEKQMRENEEQFNKKMLEKELELKQFKDNLERNIVKEFEGKVKDSVEAEEQILNLDFKCSQLEQDLKNVSSQLRVKEQRLTETQEHTKSLKSEIDVLQTTVSKLESEKAYEITKINSTLVEVQRHVENRDAIINELKAINECMSYNLHQSETSLMQKMEEMLYLKDGLEQDINVNNKLWHQMAMLRNDLTESHRLNEELTRKFDDLKIEHNTLLITHDEEVQKCIKYNAEISLLTEENNTYVSNYKILQEDFKKLETDYKSQTKAREKLEQNLSSLNERIKELNEIINVKKSDGSSQTEVIDDISEEASEILEELERKLISEMSKNSSMVEELQQVKTALNKKDFELAALKLKVNENETEMTKRIEEFIEKHNKLSEELFKSQNNNQTEIASLKKELAQKTKENISINNELDRLRNQYAAKVKETQNNEAILIKKQKEMDNEITILKKELAQKTEENISINNELDRLKNQYAAKVKEAESNQVILIERQKEMDTEITILRKELAEKTEENKQTKNQCVAIVREAENNQVVLTEKQKEMDGLQIKYDNLLIELKEIQGLHKNSELILNNTKIEYASLEEKFLVLSENNMHQIDLVRQSEQILRENRDELKKVSFEKEILDNELIKLKDVNAKLQEEYIKILTNFATLEDDLKKVRREKEFLNNELSRLTEVNTQLNAVELELIETKKVLEKKSGLNTSNSEKDVTKGKSYFRQQMTIDRLKEKVECLEAELQREKSKYEELKIKLSLADSEILSLKAISAKDEANIEKCLSDCTSESKTVNKFTLCSAKIQTTCPSEPILTPSETVIEVPPLHIKDLAAVVQDIELNSDCSKDELENKVLTVISVFHDNSNNKEEEIIYHTEKYKKQYERIVTLLSDVSQRLRDHVCIGTAEPIMPVFVLLEEIKIQMKQLVENVGQVGALLYENNLKKFWSLFNEYVSSVKTHEEFLPCEPLEENVLRKRHRKEKDTGKQNQETKKSSDRKRFLPKKLMVLVLSILAIALIISLIVHMNCRMTVSESQYCPLDGIITRINEGLPPM</sequence>
<accession>A0A6J2X9K7</accession>
<dbReference type="KEGG" id="soy:115876088"/>
<feature type="coiled-coil region" evidence="1">
    <location>
        <begin position="154"/>
        <end position="347"/>
    </location>
</feature>
<feature type="region of interest" description="Disordered" evidence="2">
    <location>
        <begin position="414"/>
        <end position="446"/>
    </location>
</feature>
<dbReference type="RefSeq" id="XP_030747645.1">
    <property type="nucleotide sequence ID" value="XM_030891785.1"/>
</dbReference>
<feature type="transmembrane region" description="Helical" evidence="3">
    <location>
        <begin position="1548"/>
        <end position="1566"/>
    </location>
</feature>
<evidence type="ECO:0000256" key="1">
    <source>
        <dbReference type="SAM" id="Coils"/>
    </source>
</evidence>
<keyword evidence="1" id="KW-0175">Coiled coil</keyword>
<feature type="compositionally biased region" description="Polar residues" evidence="2">
    <location>
        <begin position="414"/>
        <end position="434"/>
    </location>
</feature>
<keyword evidence="3" id="KW-0812">Transmembrane</keyword>
<feature type="coiled-coil region" evidence="1">
    <location>
        <begin position="1175"/>
        <end position="1240"/>
    </location>
</feature>
<organism evidence="4 5">
    <name type="scientific">Sitophilus oryzae</name>
    <name type="common">Rice weevil</name>
    <name type="synonym">Curculio oryzae</name>
    <dbReference type="NCBI Taxonomy" id="7048"/>
    <lineage>
        <taxon>Eukaryota</taxon>
        <taxon>Metazoa</taxon>
        <taxon>Ecdysozoa</taxon>
        <taxon>Arthropoda</taxon>
        <taxon>Hexapoda</taxon>
        <taxon>Insecta</taxon>
        <taxon>Pterygota</taxon>
        <taxon>Neoptera</taxon>
        <taxon>Endopterygota</taxon>
        <taxon>Coleoptera</taxon>
        <taxon>Polyphaga</taxon>
        <taxon>Cucujiformia</taxon>
        <taxon>Curculionidae</taxon>
        <taxon>Dryophthorinae</taxon>
        <taxon>Sitophilus</taxon>
    </lineage>
</organism>
<gene>
    <name evidence="5" type="primary">LOC115876088</name>
</gene>
<evidence type="ECO:0000256" key="3">
    <source>
        <dbReference type="SAM" id="Phobius"/>
    </source>
</evidence>
<dbReference type="GeneID" id="115876088"/>
<keyword evidence="3" id="KW-0472">Membrane</keyword>
<dbReference type="InParanoid" id="A0A6J2X9K7"/>
<feature type="coiled-coil region" evidence="1">
    <location>
        <begin position="918"/>
        <end position="1146"/>
    </location>
</feature>
<reference evidence="5" key="1">
    <citation type="submission" date="2025-08" db="UniProtKB">
        <authorList>
            <consortium name="RefSeq"/>
        </authorList>
    </citation>
    <scope>IDENTIFICATION</scope>
    <source>
        <tissue evidence="5">Gonads</tissue>
    </source>
</reference>
<keyword evidence="4" id="KW-1185">Reference proteome</keyword>
<dbReference type="Proteomes" id="UP000504635">
    <property type="component" value="Unplaced"/>
</dbReference>
<feature type="region of interest" description="Disordered" evidence="2">
    <location>
        <begin position="1518"/>
        <end position="1540"/>
    </location>
</feature>
<name>A0A6J2X9K7_SITOR</name>